<evidence type="ECO:0000256" key="14">
    <source>
        <dbReference type="HAMAP-Rule" id="MF_00047"/>
    </source>
</evidence>
<dbReference type="Pfam" id="PF01820">
    <property type="entry name" value="Dala_Dala_lig_N"/>
    <property type="match status" value="1"/>
</dbReference>
<evidence type="ECO:0000256" key="17">
    <source>
        <dbReference type="PROSITE-ProRule" id="PRU00409"/>
    </source>
</evidence>
<dbReference type="InterPro" id="IPR011127">
    <property type="entry name" value="Dala_Dala_lig_N"/>
</dbReference>
<dbReference type="PANTHER" id="PTHR23132:SF23">
    <property type="entry name" value="D-ALANINE--D-ALANINE LIGASE B"/>
    <property type="match status" value="1"/>
</dbReference>
<evidence type="ECO:0000256" key="3">
    <source>
        <dbReference type="ARBA" id="ARBA00004496"/>
    </source>
</evidence>
<evidence type="ECO:0000256" key="11">
    <source>
        <dbReference type="ARBA" id="ARBA00022984"/>
    </source>
</evidence>
<feature type="binding site" evidence="16">
    <location>
        <position position="251"/>
    </location>
    <ligand>
        <name>Mg(2+)</name>
        <dbReference type="ChEBI" id="CHEBI:18420"/>
        <label>1</label>
    </ligand>
</feature>
<keyword evidence="9 17" id="KW-0067">ATP-binding</keyword>
<dbReference type="UniPathway" id="UPA00219"/>
<dbReference type="Gene3D" id="3.30.470.20">
    <property type="entry name" value="ATP-grasp fold, B domain"/>
    <property type="match status" value="1"/>
</dbReference>
<evidence type="ECO:0000256" key="7">
    <source>
        <dbReference type="ARBA" id="ARBA00022598"/>
    </source>
</evidence>
<keyword evidence="20" id="KW-1185">Reference proteome</keyword>
<feature type="active site" evidence="15">
    <location>
        <position position="147"/>
    </location>
</feature>
<dbReference type="GO" id="GO:0009252">
    <property type="term" value="P:peptidoglycan biosynthetic process"/>
    <property type="evidence" value="ECO:0007669"/>
    <property type="project" value="UniProtKB-UniRule"/>
</dbReference>
<evidence type="ECO:0000256" key="15">
    <source>
        <dbReference type="PIRSR" id="PIRSR039102-1"/>
    </source>
</evidence>
<feature type="active site" evidence="15">
    <location>
        <position position="19"/>
    </location>
</feature>
<dbReference type="GO" id="GO:0008360">
    <property type="term" value="P:regulation of cell shape"/>
    <property type="evidence" value="ECO:0007669"/>
    <property type="project" value="UniProtKB-KW"/>
</dbReference>
<feature type="active site" evidence="15">
    <location>
        <position position="283"/>
    </location>
</feature>
<comment type="similarity">
    <text evidence="4 14">Belongs to the D-alanine--D-alanine ligase family.</text>
</comment>
<dbReference type="PANTHER" id="PTHR23132">
    <property type="entry name" value="D-ALANINE--D-ALANINE LIGASE"/>
    <property type="match status" value="1"/>
</dbReference>
<dbReference type="HAMAP" id="MF_00047">
    <property type="entry name" value="Dala_Dala_lig"/>
    <property type="match status" value="1"/>
</dbReference>
<dbReference type="PIRSF" id="PIRSF039102">
    <property type="entry name" value="Ddl/VanB"/>
    <property type="match status" value="1"/>
</dbReference>
<dbReference type="EMBL" id="BMJQ01000005">
    <property type="protein sequence ID" value="GGF17434.1"/>
    <property type="molecule type" value="Genomic_DNA"/>
</dbReference>
<dbReference type="NCBIfam" id="TIGR01205">
    <property type="entry name" value="D_ala_D_alaTIGR"/>
    <property type="match status" value="1"/>
</dbReference>
<feature type="binding site" evidence="16">
    <location>
        <position position="272"/>
    </location>
    <ligand>
        <name>Mg(2+)</name>
        <dbReference type="ChEBI" id="CHEBI:18420"/>
        <label>1</label>
    </ligand>
</feature>
<keyword evidence="12 14" id="KW-0961">Cell wall biogenesis/degradation</keyword>
<evidence type="ECO:0000256" key="4">
    <source>
        <dbReference type="ARBA" id="ARBA00010871"/>
    </source>
</evidence>
<dbReference type="Gene3D" id="3.40.50.20">
    <property type="match status" value="1"/>
</dbReference>
<evidence type="ECO:0000256" key="13">
    <source>
        <dbReference type="ARBA" id="ARBA00047614"/>
    </source>
</evidence>
<dbReference type="InterPro" id="IPR011761">
    <property type="entry name" value="ATP-grasp"/>
</dbReference>
<keyword evidence="6 14" id="KW-0963">Cytoplasm</keyword>
<comment type="subcellular location">
    <subcellularLocation>
        <location evidence="3 14">Cytoplasm</location>
    </subcellularLocation>
</comment>
<reference evidence="19" key="1">
    <citation type="journal article" date="2014" name="Int. J. Syst. Evol. Microbiol.">
        <title>Complete genome sequence of Corynebacterium casei LMG S-19264T (=DSM 44701T), isolated from a smear-ripened cheese.</title>
        <authorList>
            <consortium name="US DOE Joint Genome Institute (JGI-PGF)"/>
            <person name="Walter F."/>
            <person name="Albersmeier A."/>
            <person name="Kalinowski J."/>
            <person name="Ruckert C."/>
        </authorList>
    </citation>
    <scope>NUCLEOTIDE SEQUENCE</scope>
    <source>
        <strain evidence="19">CGMCC 1.15725</strain>
    </source>
</reference>
<comment type="cofactor">
    <cofactor evidence="1">
        <name>Mn(2+)</name>
        <dbReference type="ChEBI" id="CHEBI:29035"/>
    </cofactor>
</comment>
<evidence type="ECO:0000313" key="19">
    <source>
        <dbReference type="EMBL" id="GGF17434.1"/>
    </source>
</evidence>
<evidence type="ECO:0000313" key="20">
    <source>
        <dbReference type="Proteomes" id="UP000646365"/>
    </source>
</evidence>
<keyword evidence="16" id="KW-0464">Manganese</keyword>
<dbReference type="Gene3D" id="3.30.1490.20">
    <property type="entry name" value="ATP-grasp fold, A domain"/>
    <property type="match status" value="1"/>
</dbReference>
<evidence type="ECO:0000256" key="6">
    <source>
        <dbReference type="ARBA" id="ARBA00022490"/>
    </source>
</evidence>
<dbReference type="EC" id="6.3.2.4" evidence="5 14"/>
<reference evidence="19" key="2">
    <citation type="submission" date="2020-09" db="EMBL/GenBank/DDBJ databases">
        <authorList>
            <person name="Sun Q."/>
            <person name="Zhou Y."/>
        </authorList>
    </citation>
    <scope>NUCLEOTIDE SEQUENCE</scope>
    <source>
        <strain evidence="19">CGMCC 1.15725</strain>
    </source>
</reference>
<evidence type="ECO:0000256" key="16">
    <source>
        <dbReference type="PIRSR" id="PIRSR039102-3"/>
    </source>
</evidence>
<accession>A0A8J2YSY5</accession>
<proteinExistence type="inferred from homology"/>
<keyword evidence="16" id="KW-0460">Magnesium</keyword>
<name>A0A8J2YSY5_9PROT</name>
<dbReference type="InterPro" id="IPR016185">
    <property type="entry name" value="PreATP-grasp_dom_sf"/>
</dbReference>
<dbReference type="NCBIfam" id="NF002378">
    <property type="entry name" value="PRK01372.1"/>
    <property type="match status" value="1"/>
</dbReference>
<dbReference type="Proteomes" id="UP000646365">
    <property type="component" value="Unassembled WGS sequence"/>
</dbReference>
<keyword evidence="10 14" id="KW-0133">Cell shape</keyword>
<comment type="cofactor">
    <cofactor evidence="16">
        <name>Mg(2+)</name>
        <dbReference type="ChEBI" id="CHEBI:18420"/>
    </cofactor>
    <cofactor evidence="16">
        <name>Mn(2+)</name>
        <dbReference type="ChEBI" id="CHEBI:29035"/>
    </cofactor>
    <text evidence="16">Binds 2 magnesium or manganese ions per subunit.</text>
</comment>
<keyword evidence="11 14" id="KW-0573">Peptidoglycan synthesis</keyword>
<comment type="function">
    <text evidence="2 14">Cell wall formation.</text>
</comment>
<dbReference type="GO" id="GO:0071555">
    <property type="term" value="P:cell wall organization"/>
    <property type="evidence" value="ECO:0007669"/>
    <property type="project" value="UniProtKB-KW"/>
</dbReference>
<evidence type="ECO:0000256" key="9">
    <source>
        <dbReference type="ARBA" id="ARBA00022840"/>
    </source>
</evidence>
<keyword evidence="8 17" id="KW-0547">Nucleotide-binding</keyword>
<comment type="caution">
    <text evidence="19">The sequence shown here is derived from an EMBL/GenBank/DDBJ whole genome shotgun (WGS) entry which is preliminary data.</text>
</comment>
<evidence type="ECO:0000256" key="5">
    <source>
        <dbReference type="ARBA" id="ARBA00012216"/>
    </source>
</evidence>
<dbReference type="SUPFAM" id="SSF56059">
    <property type="entry name" value="Glutathione synthetase ATP-binding domain-like"/>
    <property type="match status" value="1"/>
</dbReference>
<evidence type="ECO:0000256" key="10">
    <source>
        <dbReference type="ARBA" id="ARBA00022960"/>
    </source>
</evidence>
<dbReference type="GO" id="GO:0046872">
    <property type="term" value="F:metal ion binding"/>
    <property type="evidence" value="ECO:0007669"/>
    <property type="project" value="UniProtKB-KW"/>
</dbReference>
<sequence length="311" mass="32815">MTEARKKRVAVLMGGWSAEREVSLSSGRGCAEALREKGYDVVEIDPPRDPAALAGLLTPKPDVVFNALHGRGGEDGHIQALLNLMGISYTHSGLLASAVAMDKPMAKTVFAAAGLPVVEGRVASREEILAETVMPAPYVVKPANEGSSVGVIIVREGQNHVLAAEQLKDEMLVERFIPGREITVAVMGDKALGVIEIVSRGTWYDYEAKYAVGGSTHICPAQLPPATYAEAERIAVTAHQALGCRGVSRADLRYDDTGTDTGAGPGKLYLLEVNTQPGMTPTSLVPDAARAAGISYADLCAWMVESATCDA</sequence>
<feature type="binding site" evidence="16">
    <location>
        <position position="274"/>
    </location>
    <ligand>
        <name>Mg(2+)</name>
        <dbReference type="ChEBI" id="CHEBI:18420"/>
        <label>2</label>
    </ligand>
</feature>
<dbReference type="PROSITE" id="PS50975">
    <property type="entry name" value="ATP_GRASP"/>
    <property type="match status" value="1"/>
</dbReference>
<evidence type="ECO:0000259" key="18">
    <source>
        <dbReference type="PROSITE" id="PS50975"/>
    </source>
</evidence>
<dbReference type="InterPro" id="IPR013815">
    <property type="entry name" value="ATP_grasp_subdomain_1"/>
</dbReference>
<dbReference type="InterPro" id="IPR005905">
    <property type="entry name" value="D_ala_D_ala"/>
</dbReference>
<comment type="pathway">
    <text evidence="14">Cell wall biogenesis; peptidoglycan biosynthesis.</text>
</comment>
<dbReference type="Pfam" id="PF07478">
    <property type="entry name" value="Dala_Dala_lig_C"/>
    <property type="match status" value="1"/>
</dbReference>
<evidence type="ECO:0000256" key="12">
    <source>
        <dbReference type="ARBA" id="ARBA00023316"/>
    </source>
</evidence>
<dbReference type="GO" id="GO:0005737">
    <property type="term" value="C:cytoplasm"/>
    <property type="evidence" value="ECO:0007669"/>
    <property type="project" value="UniProtKB-SubCell"/>
</dbReference>
<evidence type="ECO:0000256" key="1">
    <source>
        <dbReference type="ARBA" id="ARBA00001936"/>
    </source>
</evidence>
<dbReference type="AlphaFoldDB" id="A0A8J2YSY5"/>
<evidence type="ECO:0000256" key="2">
    <source>
        <dbReference type="ARBA" id="ARBA00003921"/>
    </source>
</evidence>
<gene>
    <name evidence="14 19" type="primary">ddl</name>
    <name evidence="19" type="ORF">GCM10011611_24080</name>
</gene>
<keyword evidence="7 14" id="KW-0436">Ligase</keyword>
<protein>
    <recommendedName>
        <fullName evidence="5 14">D-alanine--D-alanine ligase</fullName>
        <ecNumber evidence="5 14">6.3.2.4</ecNumber>
    </recommendedName>
    <alternativeName>
        <fullName evidence="14">D-Ala-D-Ala ligase</fullName>
    </alternativeName>
    <alternativeName>
        <fullName evidence="14">D-alanylalanine synthetase</fullName>
    </alternativeName>
</protein>
<dbReference type="PROSITE" id="PS00843">
    <property type="entry name" value="DALA_DALA_LIGASE_1"/>
    <property type="match status" value="1"/>
</dbReference>
<comment type="catalytic activity">
    <reaction evidence="13 14">
        <text>2 D-alanine + ATP = D-alanyl-D-alanine + ADP + phosphate + H(+)</text>
        <dbReference type="Rhea" id="RHEA:11224"/>
        <dbReference type="ChEBI" id="CHEBI:15378"/>
        <dbReference type="ChEBI" id="CHEBI:30616"/>
        <dbReference type="ChEBI" id="CHEBI:43474"/>
        <dbReference type="ChEBI" id="CHEBI:57416"/>
        <dbReference type="ChEBI" id="CHEBI:57822"/>
        <dbReference type="ChEBI" id="CHEBI:456216"/>
        <dbReference type="EC" id="6.3.2.4"/>
    </reaction>
</comment>
<dbReference type="RefSeq" id="WP_189045931.1">
    <property type="nucleotide sequence ID" value="NZ_BMJQ01000005.1"/>
</dbReference>
<evidence type="ECO:0000256" key="8">
    <source>
        <dbReference type="ARBA" id="ARBA00022741"/>
    </source>
</evidence>
<feature type="domain" description="ATP-grasp" evidence="18">
    <location>
        <begin position="107"/>
        <end position="305"/>
    </location>
</feature>
<dbReference type="GO" id="GO:0008716">
    <property type="term" value="F:D-alanine-D-alanine ligase activity"/>
    <property type="evidence" value="ECO:0007669"/>
    <property type="project" value="UniProtKB-UniRule"/>
</dbReference>
<keyword evidence="16" id="KW-0479">Metal-binding</keyword>
<dbReference type="InterPro" id="IPR000291">
    <property type="entry name" value="D-Ala_lig_Van_CS"/>
</dbReference>
<organism evidence="19 20">
    <name type="scientific">Aliidongia dinghuensis</name>
    <dbReference type="NCBI Taxonomy" id="1867774"/>
    <lineage>
        <taxon>Bacteria</taxon>
        <taxon>Pseudomonadati</taxon>
        <taxon>Pseudomonadota</taxon>
        <taxon>Alphaproteobacteria</taxon>
        <taxon>Rhodospirillales</taxon>
        <taxon>Dongiaceae</taxon>
        <taxon>Aliidongia</taxon>
    </lineage>
</organism>
<feature type="binding site" evidence="16">
    <location>
        <position position="272"/>
    </location>
    <ligand>
        <name>Mg(2+)</name>
        <dbReference type="ChEBI" id="CHEBI:18420"/>
        <label>2</label>
    </ligand>
</feature>
<dbReference type="InterPro" id="IPR011095">
    <property type="entry name" value="Dala_Dala_lig_C"/>
</dbReference>
<dbReference type="GO" id="GO:0005524">
    <property type="term" value="F:ATP binding"/>
    <property type="evidence" value="ECO:0007669"/>
    <property type="project" value="UniProtKB-UniRule"/>
</dbReference>
<dbReference type="SUPFAM" id="SSF52440">
    <property type="entry name" value="PreATP-grasp domain"/>
    <property type="match status" value="1"/>
</dbReference>